<dbReference type="Pfam" id="PF13937">
    <property type="entry name" value="DUF4212"/>
    <property type="match status" value="1"/>
</dbReference>
<protein>
    <recommendedName>
        <fullName evidence="2">Sodium symporter small subunit domain-containing protein</fullName>
    </recommendedName>
</protein>
<keyword evidence="1" id="KW-0812">Transmembrane</keyword>
<comment type="caution">
    <text evidence="3">The sequence shown here is derived from an EMBL/GenBank/DDBJ whole genome shotgun (WGS) entry which is preliminary data.</text>
</comment>
<sequence>TPSQSYWKSNLRILMALLAVWFLASFGFGILWSDALDEIQIGGFKLGFWFAQQGSIYIFVLLIFIYIILMNRLDKKYQEEVSQDLDKK</sequence>
<proteinExistence type="predicted"/>
<accession>A0A0R2PNE9</accession>
<evidence type="ECO:0000313" key="4">
    <source>
        <dbReference type="Proteomes" id="UP000050874"/>
    </source>
</evidence>
<feature type="non-terminal residue" evidence="3">
    <location>
        <position position="1"/>
    </location>
</feature>
<keyword evidence="1" id="KW-0472">Membrane</keyword>
<gene>
    <name evidence="3" type="ORF">ABR63_00375</name>
</gene>
<reference evidence="4" key="1">
    <citation type="submission" date="2015-10" db="EMBL/GenBank/DDBJ databases">
        <title>Metagenome-Assembled Genomes uncover a global brackish microbiome.</title>
        <authorList>
            <person name="Hugerth L.W."/>
            <person name="Larsson J."/>
            <person name="Alneberg J."/>
            <person name="Lindh M.V."/>
            <person name="Legrand C."/>
            <person name="Pinhassi J."/>
            <person name="Andersson A."/>
        </authorList>
    </citation>
    <scope>NUCLEOTIDE SEQUENCE [LARGE SCALE GENOMIC DNA]</scope>
</reference>
<evidence type="ECO:0000313" key="3">
    <source>
        <dbReference type="EMBL" id="KRO38322.1"/>
    </source>
</evidence>
<feature type="domain" description="Sodium symporter small subunit" evidence="2">
    <location>
        <begin position="4"/>
        <end position="78"/>
    </location>
</feature>
<dbReference type="Proteomes" id="UP000050874">
    <property type="component" value="Unassembled WGS sequence"/>
</dbReference>
<evidence type="ECO:0000259" key="2">
    <source>
        <dbReference type="Pfam" id="PF13937"/>
    </source>
</evidence>
<dbReference type="EMBL" id="LIAV01000348">
    <property type="protein sequence ID" value="KRO38322.1"/>
    <property type="molecule type" value="Genomic_DNA"/>
</dbReference>
<evidence type="ECO:0000256" key="1">
    <source>
        <dbReference type="SAM" id="Phobius"/>
    </source>
</evidence>
<dbReference type="NCBIfam" id="TIGR03647">
    <property type="entry name" value="Na_symport_sm"/>
    <property type="match status" value="1"/>
</dbReference>
<dbReference type="AlphaFoldDB" id="A0A0R2PNE9"/>
<name>A0A0R2PNE9_9GAMM</name>
<feature type="transmembrane region" description="Helical" evidence="1">
    <location>
        <begin position="47"/>
        <end position="69"/>
    </location>
</feature>
<feature type="transmembrane region" description="Helical" evidence="1">
    <location>
        <begin position="12"/>
        <end position="32"/>
    </location>
</feature>
<keyword evidence="1" id="KW-1133">Transmembrane helix</keyword>
<dbReference type="InterPro" id="IPR019886">
    <property type="entry name" value="Na_symporter_ssu"/>
</dbReference>
<organism evidence="3 4">
    <name type="scientific">SAR86 cluster bacterium BACL1 MAG-120920-bin57</name>
    <dbReference type="NCBI Taxonomy" id="1655571"/>
    <lineage>
        <taxon>Bacteria</taxon>
        <taxon>Pseudomonadati</taxon>
        <taxon>Pseudomonadota</taxon>
        <taxon>Gammaproteobacteria</taxon>
        <taxon>SAR86 cluster</taxon>
    </lineage>
</organism>